<dbReference type="KEGG" id="cre:CHLRE_15g640204v5"/>
<sequence length="64" mass="7107">MPAGLAPFPAAGWCQARRAWSWLQLLWHRNQVKARRARALSRGWMVSSPQGMELATVAMASQSA</sequence>
<dbReference type="InParanoid" id="A0A2K3CWM3"/>
<gene>
    <name evidence="1" type="ORF">CHLRE_15g640204v5</name>
</gene>
<dbReference type="Gramene" id="PNW72687">
    <property type="protein sequence ID" value="PNW72687"/>
    <property type="gene ID" value="CHLRE_15g640204v5"/>
</dbReference>
<dbReference type="ExpressionAtlas" id="A0A2K3CWM3">
    <property type="expression patterns" value="baseline"/>
</dbReference>
<dbReference type="PaxDb" id="3055-EDO96583"/>
<dbReference type="AlphaFoldDB" id="A0A2K3CWM3"/>
<name>A0A2K3CWM3_CHLRE</name>
<dbReference type="GeneID" id="5726706"/>
<evidence type="ECO:0000313" key="1">
    <source>
        <dbReference type="EMBL" id="PNW72687.1"/>
    </source>
</evidence>
<keyword evidence="2" id="KW-1185">Reference proteome</keyword>
<dbReference type="RefSeq" id="XP_001701139.2">
    <property type="nucleotide sequence ID" value="XM_001701087.2"/>
</dbReference>
<evidence type="ECO:0000313" key="2">
    <source>
        <dbReference type="Proteomes" id="UP000006906"/>
    </source>
</evidence>
<organism evidence="1 2">
    <name type="scientific">Chlamydomonas reinhardtii</name>
    <name type="common">Chlamydomonas smithii</name>
    <dbReference type="NCBI Taxonomy" id="3055"/>
    <lineage>
        <taxon>Eukaryota</taxon>
        <taxon>Viridiplantae</taxon>
        <taxon>Chlorophyta</taxon>
        <taxon>core chlorophytes</taxon>
        <taxon>Chlorophyceae</taxon>
        <taxon>CS clade</taxon>
        <taxon>Chlamydomonadales</taxon>
        <taxon>Chlamydomonadaceae</taxon>
        <taxon>Chlamydomonas</taxon>
    </lineage>
</organism>
<reference evidence="1 2" key="1">
    <citation type="journal article" date="2007" name="Science">
        <title>The Chlamydomonas genome reveals the evolution of key animal and plant functions.</title>
        <authorList>
            <person name="Merchant S.S."/>
            <person name="Prochnik S.E."/>
            <person name="Vallon O."/>
            <person name="Harris E.H."/>
            <person name="Karpowicz S.J."/>
            <person name="Witman G.B."/>
            <person name="Terry A."/>
            <person name="Salamov A."/>
            <person name="Fritz-Laylin L.K."/>
            <person name="Marechal-Drouard L."/>
            <person name="Marshall W.F."/>
            <person name="Qu L.H."/>
            <person name="Nelson D.R."/>
            <person name="Sanderfoot A.A."/>
            <person name="Spalding M.H."/>
            <person name="Kapitonov V.V."/>
            <person name="Ren Q."/>
            <person name="Ferris P."/>
            <person name="Lindquist E."/>
            <person name="Shapiro H."/>
            <person name="Lucas S.M."/>
            <person name="Grimwood J."/>
            <person name="Schmutz J."/>
            <person name="Cardol P."/>
            <person name="Cerutti H."/>
            <person name="Chanfreau G."/>
            <person name="Chen C.L."/>
            <person name="Cognat V."/>
            <person name="Croft M.T."/>
            <person name="Dent R."/>
            <person name="Dutcher S."/>
            <person name="Fernandez E."/>
            <person name="Fukuzawa H."/>
            <person name="Gonzalez-Ballester D."/>
            <person name="Gonzalez-Halphen D."/>
            <person name="Hallmann A."/>
            <person name="Hanikenne M."/>
            <person name="Hippler M."/>
            <person name="Inwood W."/>
            <person name="Jabbari K."/>
            <person name="Kalanon M."/>
            <person name="Kuras R."/>
            <person name="Lefebvre P.A."/>
            <person name="Lemaire S.D."/>
            <person name="Lobanov A.V."/>
            <person name="Lohr M."/>
            <person name="Manuell A."/>
            <person name="Meier I."/>
            <person name="Mets L."/>
            <person name="Mittag M."/>
            <person name="Mittelmeier T."/>
            <person name="Moroney J.V."/>
            <person name="Moseley J."/>
            <person name="Napoli C."/>
            <person name="Nedelcu A.M."/>
            <person name="Niyogi K."/>
            <person name="Novoselov S.V."/>
            <person name="Paulsen I.T."/>
            <person name="Pazour G."/>
            <person name="Purton S."/>
            <person name="Ral J.P."/>
            <person name="Riano-Pachon D.M."/>
            <person name="Riekhof W."/>
            <person name="Rymarquis L."/>
            <person name="Schroda M."/>
            <person name="Stern D."/>
            <person name="Umen J."/>
            <person name="Willows R."/>
            <person name="Wilson N."/>
            <person name="Zimmer S.L."/>
            <person name="Allmer J."/>
            <person name="Balk J."/>
            <person name="Bisova K."/>
            <person name="Chen C.J."/>
            <person name="Elias M."/>
            <person name="Gendler K."/>
            <person name="Hauser C."/>
            <person name="Lamb M.R."/>
            <person name="Ledford H."/>
            <person name="Long J.C."/>
            <person name="Minagawa J."/>
            <person name="Page M.D."/>
            <person name="Pan J."/>
            <person name="Pootakham W."/>
            <person name="Roje S."/>
            <person name="Rose A."/>
            <person name="Stahlberg E."/>
            <person name="Terauchi A.M."/>
            <person name="Yang P."/>
            <person name="Ball S."/>
            <person name="Bowler C."/>
            <person name="Dieckmann C.L."/>
            <person name="Gladyshev V.N."/>
            <person name="Green P."/>
            <person name="Jorgensen R."/>
            <person name="Mayfield S."/>
            <person name="Mueller-Roeber B."/>
            <person name="Rajamani S."/>
            <person name="Sayre R.T."/>
            <person name="Brokstein P."/>
            <person name="Dubchak I."/>
            <person name="Goodstein D."/>
            <person name="Hornick L."/>
            <person name="Huang Y.W."/>
            <person name="Jhaveri J."/>
            <person name="Luo Y."/>
            <person name="Martinez D."/>
            <person name="Ngau W.C."/>
            <person name="Otillar B."/>
            <person name="Poliakov A."/>
            <person name="Porter A."/>
            <person name="Szajkowski L."/>
            <person name="Werner G."/>
            <person name="Zhou K."/>
            <person name="Grigoriev I.V."/>
            <person name="Rokhsar D.S."/>
            <person name="Grossman A.R."/>
        </authorList>
    </citation>
    <scope>NUCLEOTIDE SEQUENCE [LARGE SCALE GENOMIC DNA]</scope>
    <source>
        <strain evidence="2">CC-503</strain>
    </source>
</reference>
<protein>
    <submittedName>
        <fullName evidence="1">Uncharacterized protein</fullName>
    </submittedName>
</protein>
<dbReference type="EMBL" id="CM008976">
    <property type="protein sequence ID" value="PNW72687.1"/>
    <property type="molecule type" value="Genomic_DNA"/>
</dbReference>
<accession>A0A2K3CWM3</accession>
<proteinExistence type="predicted"/>
<dbReference type="Proteomes" id="UP000006906">
    <property type="component" value="Chromosome 15"/>
</dbReference>